<dbReference type="InterPro" id="IPR043129">
    <property type="entry name" value="ATPase_NBD"/>
</dbReference>
<proteinExistence type="inferred from homology"/>
<comment type="similarity">
    <text evidence="1">Belongs to the ROK (NagC/XylR) family.</text>
</comment>
<evidence type="ECO:0000313" key="2">
    <source>
        <dbReference type="EMBL" id="MBR7828734.1"/>
    </source>
</evidence>
<dbReference type="AlphaFoldDB" id="A0A941IIV0"/>
<dbReference type="Pfam" id="PF00480">
    <property type="entry name" value="ROK"/>
    <property type="match status" value="1"/>
</dbReference>
<evidence type="ECO:0000313" key="3">
    <source>
        <dbReference type="Proteomes" id="UP000676325"/>
    </source>
</evidence>
<dbReference type="SUPFAM" id="SSF53067">
    <property type="entry name" value="Actin-like ATPase domain"/>
    <property type="match status" value="1"/>
</dbReference>
<keyword evidence="3" id="KW-1185">Reference proteome</keyword>
<comment type="caution">
    <text evidence="2">The sequence shown here is derived from an EMBL/GenBank/DDBJ whole genome shotgun (WGS) entry which is preliminary data.</text>
</comment>
<dbReference type="PANTHER" id="PTHR18964">
    <property type="entry name" value="ROK (REPRESSOR, ORF, KINASE) FAMILY"/>
    <property type="match status" value="1"/>
</dbReference>
<evidence type="ECO:0000256" key="1">
    <source>
        <dbReference type="ARBA" id="ARBA00006479"/>
    </source>
</evidence>
<dbReference type="Gene3D" id="3.30.420.40">
    <property type="match status" value="2"/>
</dbReference>
<dbReference type="InterPro" id="IPR000600">
    <property type="entry name" value="ROK"/>
</dbReference>
<reference evidence="2" key="1">
    <citation type="submission" date="2021-04" db="EMBL/GenBank/DDBJ databases">
        <title>Genome based classification of Actinospica acidithermotolerans sp. nov., an actinobacterium isolated from an Indonesian hot spring.</title>
        <authorList>
            <person name="Kusuma A.B."/>
            <person name="Putra K.E."/>
            <person name="Nafisah S."/>
            <person name="Loh J."/>
            <person name="Nouioui I."/>
            <person name="Goodfellow M."/>
        </authorList>
    </citation>
    <scope>NUCLEOTIDE SEQUENCE</scope>
    <source>
        <strain evidence="2">MGRD01-02</strain>
    </source>
</reference>
<dbReference type="InterPro" id="IPR036388">
    <property type="entry name" value="WH-like_DNA-bd_sf"/>
</dbReference>
<name>A0A941IIV0_9ACTN</name>
<dbReference type="EMBL" id="JAGSOH010000064">
    <property type="protein sequence ID" value="MBR7828734.1"/>
    <property type="molecule type" value="Genomic_DNA"/>
</dbReference>
<dbReference type="Gene3D" id="1.10.10.10">
    <property type="entry name" value="Winged helix-like DNA-binding domain superfamily/Winged helix DNA-binding domain"/>
    <property type="match status" value="1"/>
</dbReference>
<dbReference type="Proteomes" id="UP000676325">
    <property type="component" value="Unassembled WGS sequence"/>
</dbReference>
<dbReference type="PANTHER" id="PTHR18964:SF149">
    <property type="entry name" value="BIFUNCTIONAL UDP-N-ACETYLGLUCOSAMINE 2-EPIMERASE_N-ACETYLMANNOSAMINE KINASE"/>
    <property type="match status" value="1"/>
</dbReference>
<dbReference type="SUPFAM" id="SSF46785">
    <property type="entry name" value="Winged helix' DNA-binding domain"/>
    <property type="match status" value="1"/>
</dbReference>
<gene>
    <name evidence="2" type="ORF">KDK95_20665</name>
</gene>
<sequence length="399" mass="41434">MPTPVRAANAAAVLRAVLLHGPVPRTRIAEISGLSPATVTRLYPLLAERGLLRELDEPDAAQTVGRPRVPVDLDASACAVLGAHLGARRSRLGVLDLRGRLLGAAELEHEVPAPRALIDRVCERLGALAARTAGPRRLLGLGVIGAGPVDAATGTLGGHPALGGHCVDLRAEFGERIGLPVYVDEHTRAMAAAEALFGRARRVRSLGYLYVGDVLGFAYSAEGDVHRGAHAAAGDVTHLPLGVPRCAPADAEPCSCGARDCFLSLAGEGPTTARAMRLGVVPEPRIDLVLKASRAGDERAEQLLRERSRSVGAAVSVLAGILDPELFVVAGAGLTEAAEFLPELRVATRTAVVPSAFGARVNAVAAASLVIDRVFRDPLGAVSDVRGRRSAPMNSPING</sequence>
<dbReference type="RefSeq" id="WP_212519868.1">
    <property type="nucleotide sequence ID" value="NZ_JAGSOH010000064.1"/>
</dbReference>
<organism evidence="2 3">
    <name type="scientific">Actinospica acidithermotolerans</name>
    <dbReference type="NCBI Taxonomy" id="2828514"/>
    <lineage>
        <taxon>Bacteria</taxon>
        <taxon>Bacillati</taxon>
        <taxon>Actinomycetota</taxon>
        <taxon>Actinomycetes</taxon>
        <taxon>Catenulisporales</taxon>
        <taxon>Actinospicaceae</taxon>
        <taxon>Actinospica</taxon>
    </lineage>
</organism>
<dbReference type="InterPro" id="IPR036390">
    <property type="entry name" value="WH_DNA-bd_sf"/>
</dbReference>
<protein>
    <submittedName>
        <fullName evidence="2">ROK family protein</fullName>
    </submittedName>
</protein>
<accession>A0A941IIV0</accession>